<accession>A0A3B1ARM9</accession>
<organism evidence="4">
    <name type="scientific">hydrothermal vent metagenome</name>
    <dbReference type="NCBI Taxonomy" id="652676"/>
    <lineage>
        <taxon>unclassified sequences</taxon>
        <taxon>metagenomes</taxon>
        <taxon>ecological metagenomes</taxon>
    </lineage>
</organism>
<evidence type="ECO:0000256" key="1">
    <source>
        <dbReference type="ARBA" id="ARBA00006499"/>
    </source>
</evidence>
<dbReference type="InterPro" id="IPR003140">
    <property type="entry name" value="PLipase/COase/thioEstase"/>
</dbReference>
<gene>
    <name evidence="4" type="ORF">MNBD_GAMMA20-15</name>
</gene>
<keyword evidence="2" id="KW-0378">Hydrolase</keyword>
<comment type="similarity">
    <text evidence="1">Belongs to the AB hydrolase superfamily. AB hydrolase 2 family.</text>
</comment>
<dbReference type="Gene3D" id="3.40.50.1820">
    <property type="entry name" value="alpha/beta hydrolase"/>
    <property type="match status" value="1"/>
</dbReference>
<dbReference type="PANTHER" id="PTHR10655">
    <property type="entry name" value="LYSOPHOSPHOLIPASE-RELATED"/>
    <property type="match status" value="1"/>
</dbReference>
<protein>
    <recommendedName>
        <fullName evidence="3">Phospholipase/carboxylesterase/thioesterase domain-containing protein</fullName>
    </recommendedName>
</protein>
<dbReference type="SUPFAM" id="SSF53474">
    <property type="entry name" value="alpha/beta-Hydrolases"/>
    <property type="match status" value="1"/>
</dbReference>
<dbReference type="EMBL" id="UOFU01000103">
    <property type="protein sequence ID" value="VAW96634.1"/>
    <property type="molecule type" value="Genomic_DNA"/>
</dbReference>
<dbReference type="InterPro" id="IPR050565">
    <property type="entry name" value="LYPA1-2/EST-like"/>
</dbReference>
<dbReference type="GO" id="GO:0016787">
    <property type="term" value="F:hydrolase activity"/>
    <property type="evidence" value="ECO:0007669"/>
    <property type="project" value="UniProtKB-KW"/>
</dbReference>
<evidence type="ECO:0000259" key="3">
    <source>
        <dbReference type="Pfam" id="PF02230"/>
    </source>
</evidence>
<dbReference type="AlphaFoldDB" id="A0A3B1ARM9"/>
<dbReference type="InterPro" id="IPR029058">
    <property type="entry name" value="AB_hydrolase_fold"/>
</dbReference>
<sequence length="211" mass="23775">MSQSELPVEIETAANPDAVVIWLHGLGADGHDFEPVVEQLALAPGSRIRFIFPHAPQRPVTLNGGYVMRAWYDLYARERGARQDREGLEEARQIVDALIQRENGRGIPSSRIVLMGFSQGGAVALHTGLRRDEPVAGIGALSTYLPLHHLLTEERHPNSHDTPIFMAHGRHDPVITYDIGIRSRDHLREHGYRVDWREYPMEHSLCAEEID</sequence>
<proteinExistence type="inferred from homology"/>
<feature type="non-terminal residue" evidence="4">
    <location>
        <position position="211"/>
    </location>
</feature>
<dbReference type="PANTHER" id="PTHR10655:SF17">
    <property type="entry name" value="LYSOPHOSPHOLIPASE-LIKE PROTEIN 1"/>
    <property type="match status" value="1"/>
</dbReference>
<reference evidence="4" key="1">
    <citation type="submission" date="2018-06" db="EMBL/GenBank/DDBJ databases">
        <authorList>
            <person name="Zhirakovskaya E."/>
        </authorList>
    </citation>
    <scope>NUCLEOTIDE SEQUENCE</scope>
</reference>
<feature type="domain" description="Phospholipase/carboxylesterase/thioesterase" evidence="3">
    <location>
        <begin position="12"/>
        <end position="210"/>
    </location>
</feature>
<dbReference type="Pfam" id="PF02230">
    <property type="entry name" value="Abhydrolase_2"/>
    <property type="match status" value="1"/>
</dbReference>
<name>A0A3B1ARM9_9ZZZZ</name>
<evidence type="ECO:0000256" key="2">
    <source>
        <dbReference type="ARBA" id="ARBA00022801"/>
    </source>
</evidence>
<evidence type="ECO:0000313" key="4">
    <source>
        <dbReference type="EMBL" id="VAW96634.1"/>
    </source>
</evidence>